<protein>
    <submittedName>
        <fullName evidence="2">Phenylalanine--tRNA ligase beta subunit</fullName>
    </submittedName>
</protein>
<evidence type="ECO:0000313" key="2">
    <source>
        <dbReference type="WBParaSite" id="PS1159_v2.g22308.t1"/>
    </source>
</evidence>
<dbReference type="WBParaSite" id="PS1159_v2.g22308.t1">
    <property type="protein sequence ID" value="PS1159_v2.g22308.t1"/>
    <property type="gene ID" value="PS1159_v2.g22308"/>
</dbReference>
<name>A0AC35FZ94_9BILA</name>
<accession>A0AC35FZ94</accession>
<reference evidence="2" key="1">
    <citation type="submission" date="2022-11" db="UniProtKB">
        <authorList>
            <consortium name="WormBaseParasite"/>
        </authorList>
    </citation>
    <scope>IDENTIFICATION</scope>
</reference>
<proteinExistence type="predicted"/>
<evidence type="ECO:0000313" key="1">
    <source>
        <dbReference type="Proteomes" id="UP000887580"/>
    </source>
</evidence>
<dbReference type="Proteomes" id="UP000887580">
    <property type="component" value="Unplaced"/>
</dbReference>
<sequence>MPTIGVKKRLLDEFLGKSYSQKEIDELCFDYGLEVDDIVTEKSDAGIDEEVYKIEIPANRYDLLCVEGLTRALKVFKKEISPPKYEIAKPAKMQRMTVESSVTEVRGFLVAAVLRGVTLNKDSYASFIDLQDKLHQNICRRRTLVSMGTHDLDTIQGPFVYKALPPKEIKFAPLNQKKVMNGQELMEFYTNDLHLREFLPIIRDKPAYPVIYDSKNVVCSLPPIINGDHSKITLNTKNILIEVTATDLKKAKIVLDTVVAMFSQYCDKKFTVEPVEVQYPNGDVQVYPELSYREQIVDINNINTKIGFNLKSDEMVTLLEKMSLSCKVDEKDDTKIHVVIPPTRHDILHECDVAEDVGLAYGFNNIVRKLPEAHTVGQSFPLNKLTDQMRDGVVAAGWTEVLNFALCSTDDVSTRMRKPDQLKNVVKISNPKTADFQVARNALVPGLLKTLSYNKDMPIPLKIFEIQDIVIKDESTDTNSRNERHLAALYCSKTGGFEIIQGFLDRMMELLDYKFKNTEGRGYFIEEHDVVVGTFGILHPEVISAFALTLPCSALELNLEQFL</sequence>
<organism evidence="1 2">
    <name type="scientific">Panagrolaimus sp. PS1159</name>
    <dbReference type="NCBI Taxonomy" id="55785"/>
    <lineage>
        <taxon>Eukaryota</taxon>
        <taxon>Metazoa</taxon>
        <taxon>Ecdysozoa</taxon>
        <taxon>Nematoda</taxon>
        <taxon>Chromadorea</taxon>
        <taxon>Rhabditida</taxon>
        <taxon>Tylenchina</taxon>
        <taxon>Panagrolaimomorpha</taxon>
        <taxon>Panagrolaimoidea</taxon>
        <taxon>Panagrolaimidae</taxon>
        <taxon>Panagrolaimus</taxon>
    </lineage>
</organism>